<dbReference type="CDD" id="cd04647">
    <property type="entry name" value="LbH_MAT_like"/>
    <property type="match status" value="1"/>
</dbReference>
<dbReference type="InterPro" id="IPR011004">
    <property type="entry name" value="Trimer_LpxA-like_sf"/>
</dbReference>
<protein>
    <submittedName>
        <fullName evidence="1">Acetyltransferase</fullName>
    </submittedName>
</protein>
<organism evidence="1 2">
    <name type="scientific">Aeromonas caviae</name>
    <name type="common">Aeromonas punctata</name>
    <dbReference type="NCBI Taxonomy" id="648"/>
    <lineage>
        <taxon>Bacteria</taxon>
        <taxon>Pseudomonadati</taxon>
        <taxon>Pseudomonadota</taxon>
        <taxon>Gammaproteobacteria</taxon>
        <taxon>Aeromonadales</taxon>
        <taxon>Aeromonadaceae</taxon>
        <taxon>Aeromonas</taxon>
    </lineage>
</organism>
<sequence length="211" mass="23779">MKFRIKLANFINVIFYTYHRVKSAVFYRQLCDEFGAQTVIISPIKLSFHSTRIGERVYIGHHARIEAIRQHQQHFFTPKIEIGDDVSIEQGIHLTCAEKIKIGKGTCITSDVMITDIDHEYRLIGQYIQQQDLIVNPTIIGEGCFIGSGVKINAGTVLGKQCIVGANSVVRGAFPDYCVIVGAPAKIIKRYCSDSKQWRKTDANGNFLDER</sequence>
<dbReference type="Pfam" id="PF00132">
    <property type="entry name" value="Hexapep"/>
    <property type="match status" value="1"/>
</dbReference>
<dbReference type="EMBL" id="BPOP01000046">
    <property type="protein sequence ID" value="GJB93452.1"/>
    <property type="molecule type" value="Genomic_DNA"/>
</dbReference>
<dbReference type="PANTHER" id="PTHR23416">
    <property type="entry name" value="SIALIC ACID SYNTHASE-RELATED"/>
    <property type="match status" value="1"/>
</dbReference>
<proteinExistence type="predicted"/>
<dbReference type="SUPFAM" id="SSF51161">
    <property type="entry name" value="Trimeric LpxA-like enzymes"/>
    <property type="match status" value="1"/>
</dbReference>
<dbReference type="Gene3D" id="2.160.10.10">
    <property type="entry name" value="Hexapeptide repeat proteins"/>
    <property type="match status" value="1"/>
</dbReference>
<dbReference type="InterPro" id="IPR001451">
    <property type="entry name" value="Hexapep"/>
</dbReference>
<evidence type="ECO:0000313" key="1">
    <source>
        <dbReference type="EMBL" id="GJB93452.1"/>
    </source>
</evidence>
<evidence type="ECO:0000313" key="2">
    <source>
        <dbReference type="Proteomes" id="UP000737420"/>
    </source>
</evidence>
<dbReference type="AlphaFoldDB" id="A0ABD0BCC3"/>
<reference evidence="1 2" key="1">
    <citation type="submission" date="2021-07" db="EMBL/GenBank/DDBJ databases">
        <title>Draft genome sequence of carbapenem-resistant Aeromonas spp. in Japan.</title>
        <authorList>
            <person name="Maehana S."/>
            <person name="Suzuki M."/>
            <person name="Kitasato H."/>
        </authorList>
    </citation>
    <scope>NUCLEOTIDE SEQUENCE [LARGE SCALE GENOMIC DNA]</scope>
    <source>
        <strain evidence="1 2">KAM382</strain>
    </source>
</reference>
<gene>
    <name evidence="1" type="ORF">KAM382_35130</name>
</gene>
<dbReference type="RefSeq" id="WP_203764730.1">
    <property type="nucleotide sequence ID" value="NZ_AP024402.1"/>
</dbReference>
<dbReference type="Proteomes" id="UP000737420">
    <property type="component" value="Unassembled WGS sequence"/>
</dbReference>
<dbReference type="InterPro" id="IPR051159">
    <property type="entry name" value="Hexapeptide_acetyltransf"/>
</dbReference>
<comment type="caution">
    <text evidence="1">The sequence shown here is derived from an EMBL/GenBank/DDBJ whole genome shotgun (WGS) entry which is preliminary data.</text>
</comment>
<name>A0ABD0BCC3_AERCA</name>
<accession>A0ABD0BCC3</accession>
<dbReference type="PANTHER" id="PTHR23416:SF78">
    <property type="entry name" value="LIPOPOLYSACCHARIDE BIOSYNTHESIS O-ACETYL TRANSFERASE WBBJ-RELATED"/>
    <property type="match status" value="1"/>
</dbReference>